<evidence type="ECO:0000313" key="3">
    <source>
        <dbReference type="Proteomes" id="UP001379533"/>
    </source>
</evidence>
<feature type="signal peptide" evidence="1">
    <location>
        <begin position="1"/>
        <end position="24"/>
    </location>
</feature>
<gene>
    <name evidence="2" type="ORF">LZC95_17760</name>
</gene>
<proteinExistence type="predicted"/>
<evidence type="ECO:0008006" key="4">
    <source>
        <dbReference type="Google" id="ProtNLM"/>
    </source>
</evidence>
<keyword evidence="3" id="KW-1185">Reference proteome</keyword>
<organism evidence="2 3">
    <name type="scientific">Pendulispora brunnea</name>
    <dbReference type="NCBI Taxonomy" id="2905690"/>
    <lineage>
        <taxon>Bacteria</taxon>
        <taxon>Pseudomonadati</taxon>
        <taxon>Myxococcota</taxon>
        <taxon>Myxococcia</taxon>
        <taxon>Myxococcales</taxon>
        <taxon>Sorangiineae</taxon>
        <taxon>Pendulisporaceae</taxon>
        <taxon>Pendulispora</taxon>
    </lineage>
</organism>
<evidence type="ECO:0000313" key="2">
    <source>
        <dbReference type="EMBL" id="WXA98665.1"/>
    </source>
</evidence>
<evidence type="ECO:0000256" key="1">
    <source>
        <dbReference type="SAM" id="SignalP"/>
    </source>
</evidence>
<sequence length="96" mass="9862">MKKRILSALIMAVCLLACSSTDDGASTSAPVNAGGDAFGQSCTQAGDPGDCPATYVCHDFPRKGGLRCTRNCTTATQETDCPQTKKCGGNNLCSVP</sequence>
<keyword evidence="1" id="KW-0732">Signal</keyword>
<feature type="chain" id="PRO_5045152569" description="Lipoprotein" evidence="1">
    <location>
        <begin position="25"/>
        <end position="96"/>
    </location>
</feature>
<dbReference type="RefSeq" id="WP_394849279.1">
    <property type="nucleotide sequence ID" value="NZ_CP089982.1"/>
</dbReference>
<reference evidence="2 3" key="1">
    <citation type="submission" date="2021-12" db="EMBL/GenBank/DDBJ databases">
        <title>Discovery of the Pendulisporaceae a myxobacterial family with distinct sporulation behavior and unique specialized metabolism.</title>
        <authorList>
            <person name="Garcia R."/>
            <person name="Popoff A."/>
            <person name="Bader C.D."/>
            <person name="Loehr J."/>
            <person name="Walesch S."/>
            <person name="Walt C."/>
            <person name="Boldt J."/>
            <person name="Bunk B."/>
            <person name="Haeckl F.J.F.P.J."/>
            <person name="Gunesch A.P."/>
            <person name="Birkelbach J."/>
            <person name="Nuebel U."/>
            <person name="Pietschmann T."/>
            <person name="Bach T."/>
            <person name="Mueller R."/>
        </authorList>
    </citation>
    <scope>NUCLEOTIDE SEQUENCE [LARGE SCALE GENOMIC DNA]</scope>
    <source>
        <strain evidence="2 3">MSr12523</strain>
    </source>
</reference>
<dbReference type="Proteomes" id="UP001379533">
    <property type="component" value="Chromosome"/>
</dbReference>
<accession>A0ABZ2KM27</accession>
<protein>
    <recommendedName>
        <fullName evidence="4">Lipoprotein</fullName>
    </recommendedName>
</protein>
<dbReference type="EMBL" id="CP089982">
    <property type="protein sequence ID" value="WXA98665.1"/>
    <property type="molecule type" value="Genomic_DNA"/>
</dbReference>
<name>A0ABZ2KM27_9BACT</name>